<evidence type="ECO:0000256" key="5">
    <source>
        <dbReference type="SAM" id="Phobius"/>
    </source>
</evidence>
<comment type="subcellular location">
    <subcellularLocation>
        <location evidence="1">Membrane</location>
    </subcellularLocation>
</comment>
<dbReference type="GO" id="GO:0017004">
    <property type="term" value="P:cytochrome complex assembly"/>
    <property type="evidence" value="ECO:0007669"/>
    <property type="project" value="UniProtKB-KW"/>
</dbReference>
<dbReference type="Pfam" id="PF03100">
    <property type="entry name" value="CcmE"/>
    <property type="match status" value="1"/>
</dbReference>
<dbReference type="InterPro" id="IPR004329">
    <property type="entry name" value="CcmE"/>
</dbReference>
<dbReference type="InterPro" id="IPR012340">
    <property type="entry name" value="NA-bd_OB-fold"/>
</dbReference>
<name>A0A6B0Z340_9CHLR</name>
<keyword evidence="5" id="KW-1133">Transmembrane helix</keyword>
<reference evidence="6" key="1">
    <citation type="submission" date="2019-09" db="EMBL/GenBank/DDBJ databases">
        <title>Characterisation of the sponge microbiome using genome-centric metagenomics.</title>
        <authorList>
            <person name="Engelberts J.P."/>
            <person name="Robbins S.J."/>
            <person name="De Goeij J.M."/>
            <person name="Aranda M."/>
            <person name="Bell S.C."/>
            <person name="Webster N.S."/>
        </authorList>
    </citation>
    <scope>NUCLEOTIDE SEQUENCE</scope>
    <source>
        <strain evidence="6">SB0664_bin_27</strain>
    </source>
</reference>
<sequence length="170" mass="19188">MSDESPNTDELNEEELWEGPIPAHLARRRTGIRPQFLVAGLLLVGVIISLMVYGLTTAKAYWLTVDEVYQRESSLTSQRIRVNGVVVEGSEDWDPSEVTLRFKIQDEENPNRQLEIVYKEPRPDNFHRAASVIAEGELLPGGLMEADVLLVTCPSRYEEQPEDIVLQANP</sequence>
<comment type="caution">
    <text evidence="6">The sequence shown here is derived from an EMBL/GenBank/DDBJ whole genome shotgun (WGS) entry which is preliminary data.</text>
</comment>
<gene>
    <name evidence="6" type="ORF">F4Y42_21770</name>
</gene>
<keyword evidence="2" id="KW-0479">Metal-binding</keyword>
<evidence type="ECO:0000256" key="4">
    <source>
        <dbReference type="ARBA" id="ARBA00023136"/>
    </source>
</evidence>
<feature type="transmembrane region" description="Helical" evidence="5">
    <location>
        <begin position="36"/>
        <end position="55"/>
    </location>
</feature>
<keyword evidence="2" id="KW-0408">Iron</keyword>
<keyword evidence="3" id="KW-0201">Cytochrome c-type biogenesis</keyword>
<dbReference type="GO" id="GO:0020037">
    <property type="term" value="F:heme binding"/>
    <property type="evidence" value="ECO:0007669"/>
    <property type="project" value="InterPro"/>
</dbReference>
<dbReference type="AlphaFoldDB" id="A0A6B0Z340"/>
<evidence type="ECO:0000256" key="2">
    <source>
        <dbReference type="ARBA" id="ARBA00022617"/>
    </source>
</evidence>
<accession>A0A6B0Z340</accession>
<keyword evidence="5" id="KW-0812">Transmembrane</keyword>
<dbReference type="EMBL" id="VXRG01000185">
    <property type="protein sequence ID" value="MXY96078.1"/>
    <property type="molecule type" value="Genomic_DNA"/>
</dbReference>
<evidence type="ECO:0000256" key="1">
    <source>
        <dbReference type="ARBA" id="ARBA00004370"/>
    </source>
</evidence>
<organism evidence="6">
    <name type="scientific">Caldilineaceae bacterium SB0664_bin_27</name>
    <dbReference type="NCBI Taxonomy" id="2605260"/>
    <lineage>
        <taxon>Bacteria</taxon>
        <taxon>Bacillati</taxon>
        <taxon>Chloroflexota</taxon>
        <taxon>Caldilineae</taxon>
        <taxon>Caldilineales</taxon>
        <taxon>Caldilineaceae</taxon>
    </lineage>
</organism>
<dbReference type="SUPFAM" id="SSF82093">
    <property type="entry name" value="Heme chaperone CcmE"/>
    <property type="match status" value="1"/>
</dbReference>
<evidence type="ECO:0000256" key="3">
    <source>
        <dbReference type="ARBA" id="ARBA00022748"/>
    </source>
</evidence>
<evidence type="ECO:0000313" key="6">
    <source>
        <dbReference type="EMBL" id="MXY96078.1"/>
    </source>
</evidence>
<dbReference type="InterPro" id="IPR036127">
    <property type="entry name" value="CcmE-like_sf"/>
</dbReference>
<dbReference type="GO" id="GO:0005886">
    <property type="term" value="C:plasma membrane"/>
    <property type="evidence" value="ECO:0007669"/>
    <property type="project" value="InterPro"/>
</dbReference>
<keyword evidence="4 5" id="KW-0472">Membrane</keyword>
<dbReference type="Gene3D" id="2.40.50.140">
    <property type="entry name" value="Nucleic acid-binding proteins"/>
    <property type="match status" value="1"/>
</dbReference>
<proteinExistence type="predicted"/>
<keyword evidence="2" id="KW-0349">Heme</keyword>
<protein>
    <submittedName>
        <fullName evidence="6">Cytochrome c maturation protein CcmE</fullName>
    </submittedName>
</protein>
<dbReference type="GO" id="GO:0017003">
    <property type="term" value="P:protein-heme linkage"/>
    <property type="evidence" value="ECO:0007669"/>
    <property type="project" value="InterPro"/>
</dbReference>